<dbReference type="Proteomes" id="UP000651977">
    <property type="component" value="Unassembled WGS sequence"/>
</dbReference>
<protein>
    <submittedName>
        <fullName evidence="1">Uncharacterized protein</fullName>
    </submittedName>
</protein>
<keyword evidence="2" id="KW-1185">Reference proteome</keyword>
<dbReference type="RefSeq" id="WP_055731453.1">
    <property type="nucleotide sequence ID" value="NZ_BMDY01000002.1"/>
</dbReference>
<evidence type="ECO:0000313" key="1">
    <source>
        <dbReference type="EMBL" id="GGA94656.1"/>
    </source>
</evidence>
<sequence>MDSGAFSLNDEELALLLAPNAAPASSKLLRVLWFQYPSQAIRHSIEHIYIKDFDELQLQLQHSNEFDALIINSHQLSSEQLGLLADVLEEQSQISVFLVGKLPNMAFDLPDFAYCASPNELLEQFNFWCDTIKQQYQDWTNSKTVYRYSPKPNKNIAAVLQQLNFKHSHPWHPSSTRSLSAAQLIIFEIDDDDPQLVETLEALTMAIHRPGVIFLFSAHSRLKNSILLFAKHYGLNLLASTTEAEFQAQLLFLSRQFFRRYRHRLNQLALNSQHYQYLINSTEDNRLVGIWDWPANSTYSVKQAKQHYAVYWRHHDVEGLIEHIDERVTASYRHKLLLVFSPDLPTRELSTLIRVKQQKVKLAWQPELMAQLNNAYQVLDLLDVLVITLDMWVLLNQNSDNQLFWQQLKDACQRQQVGLAILGGQLDLISDWRDKGFDLLVHRDDEEPV</sequence>
<name>A0ABQ1HW97_9ALTE</name>
<accession>A0ABQ1HW97</accession>
<comment type="caution">
    <text evidence="1">The sequence shown here is derived from an EMBL/GenBank/DDBJ whole genome shotgun (WGS) entry which is preliminary data.</text>
</comment>
<evidence type="ECO:0000313" key="2">
    <source>
        <dbReference type="Proteomes" id="UP000651977"/>
    </source>
</evidence>
<dbReference type="EMBL" id="BMDY01000002">
    <property type="protein sequence ID" value="GGA94656.1"/>
    <property type="molecule type" value="Genomic_DNA"/>
</dbReference>
<organism evidence="1 2">
    <name type="scientific">Agarivorans gilvus</name>
    <dbReference type="NCBI Taxonomy" id="680279"/>
    <lineage>
        <taxon>Bacteria</taxon>
        <taxon>Pseudomonadati</taxon>
        <taxon>Pseudomonadota</taxon>
        <taxon>Gammaproteobacteria</taxon>
        <taxon>Alteromonadales</taxon>
        <taxon>Alteromonadaceae</taxon>
        <taxon>Agarivorans</taxon>
    </lineage>
</organism>
<proteinExistence type="predicted"/>
<reference evidence="2" key="1">
    <citation type="journal article" date="2019" name="Int. J. Syst. Evol. Microbiol.">
        <title>The Global Catalogue of Microorganisms (GCM) 10K type strain sequencing project: providing services to taxonomists for standard genome sequencing and annotation.</title>
        <authorList>
            <consortium name="The Broad Institute Genomics Platform"/>
            <consortium name="The Broad Institute Genome Sequencing Center for Infectious Disease"/>
            <person name="Wu L."/>
            <person name="Ma J."/>
        </authorList>
    </citation>
    <scope>NUCLEOTIDE SEQUENCE [LARGE SCALE GENOMIC DNA]</scope>
    <source>
        <strain evidence="2">CGMCC 1.10131</strain>
    </source>
</reference>
<gene>
    <name evidence="1" type="ORF">GCM10007414_04260</name>
</gene>